<keyword evidence="2" id="KW-1185">Reference proteome</keyword>
<proteinExistence type="predicted"/>
<comment type="caution">
    <text evidence="1">The sequence shown here is derived from an EMBL/GenBank/DDBJ whole genome shotgun (WGS) entry which is preliminary data.</text>
</comment>
<dbReference type="RefSeq" id="WP_367956028.1">
    <property type="nucleotide sequence ID" value="NZ_JBDPGJ010000005.1"/>
</dbReference>
<dbReference type="Proteomes" id="UP001556692">
    <property type="component" value="Unassembled WGS sequence"/>
</dbReference>
<dbReference type="Gene3D" id="6.10.140.940">
    <property type="match status" value="1"/>
</dbReference>
<evidence type="ECO:0000313" key="2">
    <source>
        <dbReference type="Proteomes" id="UP001556692"/>
    </source>
</evidence>
<accession>A0ABV3SQH3</accession>
<sequence>MAYTDEEAQDAVGTILTDTANIKFTYDDATPEISADLSTSAQASLASADSALQNGDHWTLSGGDLSYEVGDIYVGDSGNTSGTSRAGFNGSRAAVGYNGSGAYKYGYLAGGPGKSARLITDGDQTRLDILSNGEMVFSTGAGNDERMRIAASDGAVSIAESLSVGGQALGSAAFADVGTAQDDLKALNSTGAFLFDLTANPAETIPNPWEGGAGGAYSNWSIKKYSNGNHVGNSWWAAAISNEVVGSGGTSTSSLDGALWLNCWKDGWRDGHTPGNGVKGPITTLMVVANNNEWDDTGAIVTSAARTYGTEALTNTNGSLMQYEGGSVVWNSAGDTVLRELHVLIGWDHNPQHATFQALHPGENSGITVEPNTGSSFAAYVAQDGGVFGTGRGFKYLLVHATHRNASTIQVHLTGTEHADGNGLLRAGAGTAAHPSLSTYTDPETGFYSGGNGVMNFATNGTRTMVLGNGLRLGNPAGGDMGVGTLNAAAAIYVWGSKVVDDRRTGWTTATGTATRTSFATNTVTLPQLAERVKALIDDLHADAGHGLIGS</sequence>
<reference evidence="1 2" key="1">
    <citation type="submission" date="2024-05" db="EMBL/GenBank/DDBJ databases">
        <authorList>
            <person name="Jiang F."/>
        </authorList>
    </citation>
    <scope>NUCLEOTIDE SEQUENCE [LARGE SCALE GENOMIC DNA]</scope>
    <source>
        <strain evidence="1 2">LZ166</strain>
    </source>
</reference>
<gene>
    <name evidence="1" type="ORF">ABGN05_21045</name>
</gene>
<evidence type="ECO:0000313" key="1">
    <source>
        <dbReference type="EMBL" id="MEX0408151.1"/>
    </source>
</evidence>
<name>A0ABV3SQH3_9HYPH</name>
<protein>
    <submittedName>
        <fullName evidence="1">Uncharacterized protein</fullName>
    </submittedName>
</protein>
<dbReference type="EMBL" id="JBDPGJ010000005">
    <property type="protein sequence ID" value="MEX0408151.1"/>
    <property type="molecule type" value="Genomic_DNA"/>
</dbReference>
<organism evidence="1 2">
    <name type="scientific">Aquibium pacificus</name>
    <dbReference type="NCBI Taxonomy" id="3153579"/>
    <lineage>
        <taxon>Bacteria</taxon>
        <taxon>Pseudomonadati</taxon>
        <taxon>Pseudomonadota</taxon>
        <taxon>Alphaproteobacteria</taxon>
        <taxon>Hyphomicrobiales</taxon>
        <taxon>Phyllobacteriaceae</taxon>
        <taxon>Aquibium</taxon>
    </lineage>
</organism>